<dbReference type="EMBL" id="QFBC01000002">
    <property type="protein sequence ID" value="PWE57416.1"/>
    <property type="molecule type" value="Genomic_DNA"/>
</dbReference>
<feature type="DNA-binding region" description="H-T-H motif" evidence="4">
    <location>
        <begin position="40"/>
        <end position="59"/>
    </location>
</feature>
<evidence type="ECO:0000256" key="4">
    <source>
        <dbReference type="PROSITE-ProRule" id="PRU00335"/>
    </source>
</evidence>
<evidence type="ECO:0000313" key="7">
    <source>
        <dbReference type="Proteomes" id="UP000245252"/>
    </source>
</evidence>
<feature type="domain" description="HTH tetR-type" evidence="5">
    <location>
        <begin position="17"/>
        <end position="77"/>
    </location>
</feature>
<dbReference type="GO" id="GO:0000976">
    <property type="term" value="F:transcription cis-regulatory region binding"/>
    <property type="evidence" value="ECO:0007669"/>
    <property type="project" value="TreeGrafter"/>
</dbReference>
<dbReference type="Gene3D" id="1.10.10.60">
    <property type="entry name" value="Homeodomain-like"/>
    <property type="match status" value="1"/>
</dbReference>
<dbReference type="OrthoDB" id="9816431at2"/>
<evidence type="ECO:0000259" key="5">
    <source>
        <dbReference type="PROSITE" id="PS50977"/>
    </source>
</evidence>
<keyword evidence="3" id="KW-0804">Transcription</keyword>
<dbReference type="InterPro" id="IPR009057">
    <property type="entry name" value="Homeodomain-like_sf"/>
</dbReference>
<dbReference type="Gene3D" id="1.10.357.10">
    <property type="entry name" value="Tetracycline Repressor, domain 2"/>
    <property type="match status" value="1"/>
</dbReference>
<evidence type="ECO:0000256" key="3">
    <source>
        <dbReference type="ARBA" id="ARBA00023163"/>
    </source>
</evidence>
<dbReference type="InterPro" id="IPR039536">
    <property type="entry name" value="TetR_C_Proteobacteria"/>
</dbReference>
<reference evidence="6 7" key="1">
    <citation type="submission" date="2018-05" db="EMBL/GenBank/DDBJ databases">
        <title>The draft genome of strain NS-104.</title>
        <authorList>
            <person name="Hang P."/>
            <person name="Jiang J."/>
        </authorList>
    </citation>
    <scope>NUCLEOTIDE SEQUENCE [LARGE SCALE GENOMIC DNA]</scope>
    <source>
        <strain evidence="6 7">NS-104</strain>
    </source>
</reference>
<organism evidence="6 7">
    <name type="scientific">Metarhizobium album</name>
    <dbReference type="NCBI Taxonomy" id="2182425"/>
    <lineage>
        <taxon>Bacteria</taxon>
        <taxon>Pseudomonadati</taxon>
        <taxon>Pseudomonadota</taxon>
        <taxon>Alphaproteobacteria</taxon>
        <taxon>Hyphomicrobiales</taxon>
        <taxon>Rhizobiaceae</taxon>
        <taxon>Metarhizobium</taxon>
    </lineage>
</organism>
<keyword evidence="2 4" id="KW-0238">DNA-binding</keyword>
<accession>A0A2U2DVT7</accession>
<dbReference type="InterPro" id="IPR001647">
    <property type="entry name" value="HTH_TetR"/>
</dbReference>
<keyword evidence="1" id="KW-0805">Transcription regulation</keyword>
<sequence length="215" mass="23911">METPTPVGGRRVAGEDPVKREQILDGAKTIFMGTNFDAASMSDVAREAGVSKGTLYVYFQNKEDLFAALIERERGRFVASIRNALTERDGVEDALLHFGTTFCRHLTSGDVICSMRSVLGVIDRMPGLAHRFFSSPSNVRAVLQEYLDRQVAAGTLIIDDTDLAARQFIELSSGTYFKLRLFGDMKEMPPLEEIQRVIKSAVHVFMSAYRGEPPK</sequence>
<comment type="caution">
    <text evidence="6">The sequence shown here is derived from an EMBL/GenBank/DDBJ whole genome shotgun (WGS) entry which is preliminary data.</text>
</comment>
<name>A0A2U2DVT7_9HYPH</name>
<dbReference type="PROSITE" id="PS50977">
    <property type="entry name" value="HTH_TETR_2"/>
    <property type="match status" value="1"/>
</dbReference>
<dbReference type="GO" id="GO:0003700">
    <property type="term" value="F:DNA-binding transcription factor activity"/>
    <property type="evidence" value="ECO:0007669"/>
    <property type="project" value="TreeGrafter"/>
</dbReference>
<evidence type="ECO:0000313" key="6">
    <source>
        <dbReference type="EMBL" id="PWE57416.1"/>
    </source>
</evidence>
<dbReference type="PANTHER" id="PTHR30055">
    <property type="entry name" value="HTH-TYPE TRANSCRIPTIONAL REGULATOR RUTR"/>
    <property type="match status" value="1"/>
</dbReference>
<dbReference type="Proteomes" id="UP000245252">
    <property type="component" value="Unassembled WGS sequence"/>
</dbReference>
<dbReference type="PANTHER" id="PTHR30055:SF146">
    <property type="entry name" value="HTH-TYPE TRANSCRIPTIONAL DUAL REGULATOR CECR"/>
    <property type="match status" value="1"/>
</dbReference>
<dbReference type="PRINTS" id="PR00455">
    <property type="entry name" value="HTHTETR"/>
</dbReference>
<gene>
    <name evidence="6" type="ORF">DEM27_07235</name>
</gene>
<dbReference type="FunFam" id="1.10.10.60:FF:000141">
    <property type="entry name" value="TetR family transcriptional regulator"/>
    <property type="match status" value="1"/>
</dbReference>
<dbReference type="InterPro" id="IPR050109">
    <property type="entry name" value="HTH-type_TetR-like_transc_reg"/>
</dbReference>
<keyword evidence="7" id="KW-1185">Reference proteome</keyword>
<proteinExistence type="predicted"/>
<evidence type="ECO:0000256" key="1">
    <source>
        <dbReference type="ARBA" id="ARBA00023015"/>
    </source>
</evidence>
<dbReference type="SUPFAM" id="SSF46689">
    <property type="entry name" value="Homeodomain-like"/>
    <property type="match status" value="1"/>
</dbReference>
<dbReference type="Pfam" id="PF14246">
    <property type="entry name" value="TetR_C_7"/>
    <property type="match status" value="1"/>
</dbReference>
<dbReference type="AlphaFoldDB" id="A0A2U2DVT7"/>
<protein>
    <submittedName>
        <fullName evidence="6">TetR family transcriptional regulator</fullName>
    </submittedName>
</protein>
<evidence type="ECO:0000256" key="2">
    <source>
        <dbReference type="ARBA" id="ARBA00023125"/>
    </source>
</evidence>
<dbReference type="Pfam" id="PF00440">
    <property type="entry name" value="TetR_N"/>
    <property type="match status" value="1"/>
</dbReference>